<feature type="transmembrane region" description="Helical" evidence="1">
    <location>
        <begin position="24"/>
        <end position="46"/>
    </location>
</feature>
<proteinExistence type="predicted"/>
<feature type="transmembrane region" description="Helical" evidence="1">
    <location>
        <begin position="84"/>
        <end position="102"/>
    </location>
</feature>
<keyword evidence="1" id="KW-0812">Transmembrane</keyword>
<keyword evidence="1" id="KW-1133">Transmembrane helix</keyword>
<evidence type="ECO:0000313" key="3">
    <source>
        <dbReference type="Proteomes" id="UP000011508"/>
    </source>
</evidence>
<dbReference type="PATRIC" id="fig|662480.6.peg.2363"/>
<name>M0I4V8_9EURY</name>
<dbReference type="Proteomes" id="UP000011508">
    <property type="component" value="Unassembled WGS sequence"/>
</dbReference>
<sequence>MQSAFHRLVAAASTEVVVGLADNWLNVVIVGDVVFFVGCLGAVLWLTSSQQTSAVETAVLFVALGVAGAVLIIEVPVVREAVSAVAFVFALALPIGIAVSTVDRLMKSDIRS</sequence>
<feature type="transmembrane region" description="Helical" evidence="1">
    <location>
        <begin position="58"/>
        <end position="78"/>
    </location>
</feature>
<dbReference type="EMBL" id="AOLM01000020">
    <property type="protein sequence ID" value="ELZ91033.1"/>
    <property type="molecule type" value="Genomic_DNA"/>
</dbReference>
<gene>
    <name evidence="2" type="ORF">C441_11900</name>
</gene>
<comment type="caution">
    <text evidence="2">The sequence shown here is derived from an EMBL/GenBank/DDBJ whole genome shotgun (WGS) entry which is preliminary data.</text>
</comment>
<reference evidence="2 3" key="1">
    <citation type="journal article" date="2014" name="PLoS Genet.">
        <title>Phylogenetically driven sequencing of extremely halophilic archaea reveals strategies for static and dynamic osmo-response.</title>
        <authorList>
            <person name="Becker E.A."/>
            <person name="Seitzer P.M."/>
            <person name="Tritt A."/>
            <person name="Larsen D."/>
            <person name="Krusor M."/>
            <person name="Yao A.I."/>
            <person name="Wu D."/>
            <person name="Madern D."/>
            <person name="Eisen J.A."/>
            <person name="Darling A.E."/>
            <person name="Facciotti M.T."/>
        </authorList>
    </citation>
    <scope>NUCLEOTIDE SEQUENCE [LARGE SCALE GENOMIC DNA]</scope>
    <source>
        <strain evidence="2 3">ATCC BAA-897</strain>
    </source>
</reference>
<dbReference type="AlphaFoldDB" id="M0I4V8"/>
<organism evidence="2 3">
    <name type="scientific">Haloferax sulfurifontis ATCC BAA-897</name>
    <dbReference type="NCBI Taxonomy" id="662480"/>
    <lineage>
        <taxon>Archaea</taxon>
        <taxon>Methanobacteriati</taxon>
        <taxon>Methanobacteriota</taxon>
        <taxon>Stenosarchaea group</taxon>
        <taxon>Halobacteria</taxon>
        <taxon>Halobacteriales</taxon>
        <taxon>Haloferacaceae</taxon>
        <taxon>Haloferax</taxon>
    </lineage>
</organism>
<protein>
    <submittedName>
        <fullName evidence="2">Uncharacterized protein</fullName>
    </submittedName>
</protein>
<accession>M0I4V8</accession>
<evidence type="ECO:0000256" key="1">
    <source>
        <dbReference type="SAM" id="Phobius"/>
    </source>
</evidence>
<keyword evidence="3" id="KW-1185">Reference proteome</keyword>
<evidence type="ECO:0000313" key="2">
    <source>
        <dbReference type="EMBL" id="ELZ91033.1"/>
    </source>
</evidence>
<keyword evidence="1" id="KW-0472">Membrane</keyword>